<dbReference type="PANTHER" id="PTHR47926">
    <property type="entry name" value="PENTATRICOPEPTIDE REPEAT-CONTAINING PROTEIN"/>
    <property type="match status" value="1"/>
</dbReference>
<dbReference type="GO" id="GO:0003723">
    <property type="term" value="F:RNA binding"/>
    <property type="evidence" value="ECO:0007669"/>
    <property type="project" value="InterPro"/>
</dbReference>
<dbReference type="PANTHER" id="PTHR47926:SF344">
    <property type="entry name" value="OS07G0636900 PROTEIN"/>
    <property type="match status" value="1"/>
</dbReference>
<sequence>MQVPLLILAPRGTRKPRLFNKLFTTWTAPPPRATCLISHYFSLLHSSPDLTHLRHLHARLLRTSLYDNVVLSSKLVLMYSHHNRLTPHSLSTFFHMPCKNIYSWNIIIGEFARSNLPEKSVDLFIDMRRDSHFQPDDFSLPLVLRACAGSGLGKLGSSVHGLCVKMGLAVSLFVGSALVFMYVTFGNVSNARVVFDEMAKRDSVLWTALLSGYAQNGEPKLGLQVFREMVDNSTRVKLDWVVMVSLLLVCGQLGSLKHGKSVHGWCVRNCLRLELSLGNAIVHMYIKCGMLAYAHRFFDKMPERDVFSWSSLILGYGLSGNVSVALCLFDQMHMRGIKPNDVTFLGILSACGHGGLVEQARSYFKMMQNYGLVAELRHYATIVDCLARAGRFEEAEKFISDIPMEPDEAVLGAILAGCRVHNNVEVGERIAKRLIRLKPEKAGYYVLLANMYAGVGRFHEAEMVRDSMQEKNMSKVPGCSLLESKSCF</sequence>
<dbReference type="FunCoup" id="B9SB57">
    <property type="interactions" value="68"/>
</dbReference>
<dbReference type="Gene3D" id="1.25.40.10">
    <property type="entry name" value="Tetratricopeptide repeat domain"/>
    <property type="match status" value="3"/>
</dbReference>
<name>B9SB57_RICCO</name>
<dbReference type="AlphaFoldDB" id="B9SB57"/>
<keyword evidence="3" id="KW-0812">Transmembrane</keyword>
<keyword evidence="1" id="KW-0677">Repeat</keyword>
<feature type="transmembrane region" description="Helical" evidence="3">
    <location>
        <begin position="277"/>
        <end position="294"/>
    </location>
</feature>
<feature type="repeat" description="PPR" evidence="2">
    <location>
        <begin position="202"/>
        <end position="236"/>
    </location>
</feature>
<dbReference type="InterPro" id="IPR046848">
    <property type="entry name" value="E_motif"/>
</dbReference>
<dbReference type="InterPro" id="IPR046960">
    <property type="entry name" value="PPR_At4g14850-like_plant"/>
</dbReference>
<evidence type="ECO:0000313" key="4">
    <source>
        <dbReference type="EMBL" id="EEF39147.1"/>
    </source>
</evidence>
<evidence type="ECO:0000256" key="3">
    <source>
        <dbReference type="SAM" id="Phobius"/>
    </source>
</evidence>
<dbReference type="EMBL" id="EQ973911">
    <property type="protein sequence ID" value="EEF39147.1"/>
    <property type="molecule type" value="Genomic_DNA"/>
</dbReference>
<accession>B9SB57</accession>
<feature type="repeat" description="PPR" evidence="2">
    <location>
        <begin position="340"/>
        <end position="374"/>
    </location>
</feature>
<dbReference type="InParanoid" id="B9SB57"/>
<proteinExistence type="predicted"/>
<feature type="transmembrane region" description="Helical" evidence="3">
    <location>
        <begin position="306"/>
        <end position="329"/>
    </location>
</feature>
<protein>
    <submittedName>
        <fullName evidence="4">Pentatricopeptide repeat-containing protein, putative</fullName>
    </submittedName>
</protein>
<keyword evidence="3" id="KW-1133">Transmembrane helix</keyword>
<dbReference type="Pfam" id="PF13041">
    <property type="entry name" value="PPR_2"/>
    <property type="match status" value="1"/>
</dbReference>
<keyword evidence="3" id="KW-0472">Membrane</keyword>
<feature type="repeat" description="PPR" evidence="2">
    <location>
        <begin position="100"/>
        <end position="134"/>
    </location>
</feature>
<organism evidence="4 5">
    <name type="scientific">Ricinus communis</name>
    <name type="common">Castor bean</name>
    <dbReference type="NCBI Taxonomy" id="3988"/>
    <lineage>
        <taxon>Eukaryota</taxon>
        <taxon>Viridiplantae</taxon>
        <taxon>Streptophyta</taxon>
        <taxon>Embryophyta</taxon>
        <taxon>Tracheophyta</taxon>
        <taxon>Spermatophyta</taxon>
        <taxon>Magnoliopsida</taxon>
        <taxon>eudicotyledons</taxon>
        <taxon>Gunneridae</taxon>
        <taxon>Pentapetalae</taxon>
        <taxon>rosids</taxon>
        <taxon>fabids</taxon>
        <taxon>Malpighiales</taxon>
        <taxon>Euphorbiaceae</taxon>
        <taxon>Acalyphoideae</taxon>
        <taxon>Acalypheae</taxon>
        <taxon>Ricinus</taxon>
    </lineage>
</organism>
<dbReference type="InterPro" id="IPR011990">
    <property type="entry name" value="TPR-like_helical_dom_sf"/>
</dbReference>
<keyword evidence="5" id="KW-1185">Reference proteome</keyword>
<dbReference type="NCBIfam" id="TIGR00756">
    <property type="entry name" value="PPR"/>
    <property type="match status" value="4"/>
</dbReference>
<reference evidence="5" key="1">
    <citation type="journal article" date="2010" name="Nat. Biotechnol.">
        <title>Draft genome sequence of the oilseed species Ricinus communis.</title>
        <authorList>
            <person name="Chan A.P."/>
            <person name="Crabtree J."/>
            <person name="Zhao Q."/>
            <person name="Lorenzi H."/>
            <person name="Orvis J."/>
            <person name="Puiu D."/>
            <person name="Melake-Berhan A."/>
            <person name="Jones K.M."/>
            <person name="Redman J."/>
            <person name="Chen G."/>
            <person name="Cahoon E.B."/>
            <person name="Gedil M."/>
            <person name="Stanke M."/>
            <person name="Haas B.J."/>
            <person name="Wortman J.R."/>
            <person name="Fraser-Liggett C.M."/>
            <person name="Ravel J."/>
            <person name="Rabinowicz P.D."/>
        </authorList>
    </citation>
    <scope>NUCLEOTIDE SEQUENCE [LARGE SCALE GENOMIC DNA]</scope>
    <source>
        <strain evidence="5">cv. Hale</strain>
    </source>
</reference>
<feature type="repeat" description="PPR" evidence="2">
    <location>
        <begin position="305"/>
        <end position="339"/>
    </location>
</feature>
<dbReference type="FunFam" id="1.25.40.10:FF:000878">
    <property type="entry name" value="Pentatricopeptide repeat-containing protein"/>
    <property type="match status" value="1"/>
</dbReference>
<evidence type="ECO:0000256" key="2">
    <source>
        <dbReference type="PROSITE-ProRule" id="PRU00708"/>
    </source>
</evidence>
<dbReference type="Pfam" id="PF20431">
    <property type="entry name" value="E_motif"/>
    <property type="match status" value="1"/>
</dbReference>
<evidence type="ECO:0000256" key="1">
    <source>
        <dbReference type="ARBA" id="ARBA00022737"/>
    </source>
</evidence>
<evidence type="ECO:0000313" key="5">
    <source>
        <dbReference type="Proteomes" id="UP000008311"/>
    </source>
</evidence>
<dbReference type="Pfam" id="PF01535">
    <property type="entry name" value="PPR"/>
    <property type="match status" value="3"/>
</dbReference>
<dbReference type="InterPro" id="IPR002885">
    <property type="entry name" value="PPR_rpt"/>
</dbReference>
<gene>
    <name evidence="4" type="ORF">RCOM_0785070</name>
</gene>
<dbReference type="GO" id="GO:0009451">
    <property type="term" value="P:RNA modification"/>
    <property type="evidence" value="ECO:0000318"/>
    <property type="project" value="GO_Central"/>
</dbReference>
<dbReference type="PROSITE" id="PS51375">
    <property type="entry name" value="PPR"/>
    <property type="match status" value="4"/>
</dbReference>
<dbReference type="FunFam" id="1.25.40.10:FF:000344">
    <property type="entry name" value="Pentatricopeptide repeat-containing protein"/>
    <property type="match status" value="1"/>
</dbReference>
<dbReference type="Proteomes" id="UP000008311">
    <property type="component" value="Unassembled WGS sequence"/>
</dbReference>
<feature type="transmembrane region" description="Helical" evidence="3">
    <location>
        <begin position="162"/>
        <end position="185"/>
    </location>
</feature>
<dbReference type="eggNOG" id="KOG4197">
    <property type="taxonomic scope" value="Eukaryota"/>
</dbReference>